<evidence type="ECO:0000256" key="1">
    <source>
        <dbReference type="SAM" id="SignalP"/>
    </source>
</evidence>
<evidence type="ECO:0000313" key="4">
    <source>
        <dbReference type="Proteomes" id="UP000220828"/>
    </source>
</evidence>
<dbReference type="InterPro" id="IPR046863">
    <property type="entry name" value="MbnP-like_dom"/>
</dbReference>
<keyword evidence="1" id="KW-0732">Signal</keyword>
<dbReference type="EMBL" id="PCMW01000082">
    <property type="protein sequence ID" value="PDS22631.1"/>
    <property type="molecule type" value="Genomic_DNA"/>
</dbReference>
<protein>
    <recommendedName>
        <fullName evidence="2">Copper-binding protein MbnP-like domain-containing protein</fullName>
    </recommendedName>
</protein>
<sequence length="233" mass="26813">MKMGKKTIVVFLFVMLNLIGNAQSKIDTLSINFKLKFKNETLANHKQYITSNRDTLAIETFKCYITSIQIYYTDHTIFKQKDSFHLLDLEHPSSFLIPITTVNDKIISKVTFNIGIDSLTNTTGAMTGDLDPINGMYWAWQSGYINLKMEGKSPSCKTRKNEFYFHIGGYRNPFNTIRKIELLYDKKTTQINIGMDLNKFFANIMLAETNSIMIPGELAMKLADYSTKLFYIE</sequence>
<feature type="signal peptide" evidence="1">
    <location>
        <begin position="1"/>
        <end position="22"/>
    </location>
</feature>
<comment type="caution">
    <text evidence="3">The sequence shown here is derived from an EMBL/GenBank/DDBJ whole genome shotgun (WGS) entry which is preliminary data.</text>
</comment>
<dbReference type="AlphaFoldDB" id="A0A2H3KNS4"/>
<organism evidence="3 4">
    <name type="scientific">Flavobacterium branchiophilum</name>
    <dbReference type="NCBI Taxonomy" id="55197"/>
    <lineage>
        <taxon>Bacteria</taxon>
        <taxon>Pseudomonadati</taxon>
        <taxon>Bacteroidota</taxon>
        <taxon>Flavobacteriia</taxon>
        <taxon>Flavobacteriales</taxon>
        <taxon>Flavobacteriaceae</taxon>
        <taxon>Flavobacterium</taxon>
    </lineage>
</organism>
<feature type="domain" description="Copper-binding protein MbnP-like" evidence="2">
    <location>
        <begin position="28"/>
        <end position="213"/>
    </location>
</feature>
<evidence type="ECO:0000313" key="3">
    <source>
        <dbReference type="EMBL" id="PDS22631.1"/>
    </source>
</evidence>
<reference evidence="3 4" key="1">
    <citation type="submission" date="2017-09" db="EMBL/GenBank/DDBJ databases">
        <title>Whole genomes of Flavobacteriaceae.</title>
        <authorList>
            <person name="Stine C."/>
            <person name="Li C."/>
            <person name="Tadesse D."/>
        </authorList>
    </citation>
    <scope>NUCLEOTIDE SEQUENCE [LARGE SCALE GENOMIC DNA]</scope>
    <source>
        <strain evidence="3 4">ATCC 35036</strain>
    </source>
</reference>
<feature type="chain" id="PRO_5013635325" description="Copper-binding protein MbnP-like domain-containing protein" evidence="1">
    <location>
        <begin position="23"/>
        <end position="233"/>
    </location>
</feature>
<name>A0A2H3KNS4_9FLAO</name>
<dbReference type="Pfam" id="PF20243">
    <property type="entry name" value="MbnP"/>
    <property type="match status" value="1"/>
</dbReference>
<evidence type="ECO:0000259" key="2">
    <source>
        <dbReference type="Pfam" id="PF20243"/>
    </source>
</evidence>
<gene>
    <name evidence="3" type="ORF">B0A77_12860</name>
</gene>
<accession>A0A2H3KNS4</accession>
<dbReference type="Proteomes" id="UP000220828">
    <property type="component" value="Unassembled WGS sequence"/>
</dbReference>
<proteinExistence type="predicted"/>